<proteinExistence type="predicted"/>
<dbReference type="Proteomes" id="UP000260425">
    <property type="component" value="Segment"/>
</dbReference>
<dbReference type="EMBL" id="MH606185">
    <property type="protein sequence ID" value="AXH71183.1"/>
    <property type="molecule type" value="Genomic_DNA"/>
</dbReference>
<reference evidence="1 2" key="1">
    <citation type="submission" date="2018-07" db="EMBL/GenBank/DDBJ databases">
        <title>Complete nucleotide sequence of Bacillus phage BSP38.</title>
        <authorList>
            <person name="Ghosh K."/>
            <person name="Kim K.-P."/>
        </authorList>
    </citation>
    <scope>NUCLEOTIDE SEQUENCE [LARGE SCALE GENOMIC DNA]</scope>
</reference>
<sequence length="121" mass="14207">MQQKNNNHGDIVANTLQYYRERTSSSGTRTPNPYLDIKKELEKTMKEGKRVLIDIRDSYSVQTVVLRFDRVYDRWAKGSSVCYLEGKEVEVPYTIHYSDIICSRMKVKVITEGDNPFEQRH</sequence>
<keyword evidence="2" id="KW-1185">Reference proteome</keyword>
<organismHost>
    <name type="scientific">Bacillus subtilis</name>
    <dbReference type="NCBI Taxonomy" id="1423"/>
</organismHost>
<protein>
    <submittedName>
        <fullName evidence="1">Uncharacterized protein</fullName>
    </submittedName>
</protein>
<evidence type="ECO:0000313" key="1">
    <source>
        <dbReference type="EMBL" id="AXH71183.1"/>
    </source>
</evidence>
<accession>A0A345MK01</accession>
<gene>
    <name evidence="1" type="ORF">BSP38_141</name>
</gene>
<evidence type="ECO:0000313" key="2">
    <source>
        <dbReference type="Proteomes" id="UP000260425"/>
    </source>
</evidence>
<name>A0A345MK01_BPBSP</name>
<organism evidence="1 2">
    <name type="scientific">Bacillus phage BSP38</name>
    <dbReference type="NCBI Taxonomy" id="2283013"/>
    <lineage>
        <taxon>Viruses</taxon>
        <taxon>Duplodnaviria</taxon>
        <taxon>Heunggongvirae</taxon>
        <taxon>Uroviricota</taxon>
        <taxon>Caudoviricetes</taxon>
        <taxon>Herelleviridae</taxon>
        <taxon>Bastillevirinae</taxon>
        <taxon>Jeonjuvirus</taxon>
        <taxon>Jeonjuvirus BSP38</taxon>
    </lineage>
</organism>